<reference evidence="2 3" key="1">
    <citation type="submission" date="2023-10" db="EMBL/GenBank/DDBJ databases">
        <title>Chromosome-scale genome assembly provides insights into flower coloration mechanisms of Canna indica.</title>
        <authorList>
            <person name="Li C."/>
        </authorList>
    </citation>
    <scope>NUCLEOTIDE SEQUENCE [LARGE SCALE GENOMIC DNA]</scope>
    <source>
        <tissue evidence="2">Flower</tissue>
    </source>
</reference>
<dbReference type="EMBL" id="CP136895">
    <property type="protein sequence ID" value="WOL12340.1"/>
    <property type="molecule type" value="Genomic_DNA"/>
</dbReference>
<gene>
    <name evidence="2" type="ORF">Cni_G21106</name>
</gene>
<organism evidence="2 3">
    <name type="scientific">Canna indica</name>
    <name type="common">Indian-shot</name>
    <dbReference type="NCBI Taxonomy" id="4628"/>
    <lineage>
        <taxon>Eukaryota</taxon>
        <taxon>Viridiplantae</taxon>
        <taxon>Streptophyta</taxon>
        <taxon>Embryophyta</taxon>
        <taxon>Tracheophyta</taxon>
        <taxon>Spermatophyta</taxon>
        <taxon>Magnoliopsida</taxon>
        <taxon>Liliopsida</taxon>
        <taxon>Zingiberales</taxon>
        <taxon>Cannaceae</taxon>
        <taxon>Canna</taxon>
    </lineage>
</organism>
<name>A0AAQ3KPL0_9LILI</name>
<evidence type="ECO:0000256" key="1">
    <source>
        <dbReference type="SAM" id="Phobius"/>
    </source>
</evidence>
<keyword evidence="1" id="KW-0812">Transmembrane</keyword>
<proteinExistence type="predicted"/>
<dbReference type="Proteomes" id="UP001327560">
    <property type="component" value="Chromosome 6"/>
</dbReference>
<sequence>MVSFSHLSIIFQCELAWNSSTVFFACAKLLFSCFRSRVLLLIGLCYLLDLNTFSSLFCFSSFHVMGIQSGEGRRKGAVGLLGVGASLVLVRVFLGAQVLCYAGG</sequence>
<feature type="transmembrane region" description="Helical" evidence="1">
    <location>
        <begin position="38"/>
        <end position="65"/>
    </location>
</feature>
<keyword evidence="3" id="KW-1185">Reference proteome</keyword>
<evidence type="ECO:0000313" key="2">
    <source>
        <dbReference type="EMBL" id="WOL12340.1"/>
    </source>
</evidence>
<evidence type="ECO:0000313" key="3">
    <source>
        <dbReference type="Proteomes" id="UP001327560"/>
    </source>
</evidence>
<keyword evidence="1" id="KW-0472">Membrane</keyword>
<keyword evidence="1" id="KW-1133">Transmembrane helix</keyword>
<accession>A0AAQ3KPL0</accession>
<feature type="transmembrane region" description="Helical" evidence="1">
    <location>
        <begin position="6"/>
        <end position="31"/>
    </location>
</feature>
<feature type="transmembrane region" description="Helical" evidence="1">
    <location>
        <begin position="77"/>
        <end position="102"/>
    </location>
</feature>
<protein>
    <submittedName>
        <fullName evidence="2">Uncharacterized protein</fullName>
    </submittedName>
</protein>
<dbReference type="AlphaFoldDB" id="A0AAQ3KPL0"/>